<feature type="chain" id="PRO_5034209993" evidence="2">
    <location>
        <begin position="20"/>
        <end position="299"/>
    </location>
</feature>
<feature type="signal peptide" evidence="2">
    <location>
        <begin position="1"/>
        <end position="19"/>
    </location>
</feature>
<dbReference type="Proteomes" id="UP000572817">
    <property type="component" value="Unassembled WGS sequence"/>
</dbReference>
<accession>A0A8H4IW69</accession>
<feature type="region of interest" description="Disordered" evidence="1">
    <location>
        <begin position="140"/>
        <end position="175"/>
    </location>
</feature>
<feature type="compositionally biased region" description="Basic and acidic residues" evidence="1">
    <location>
        <begin position="140"/>
        <end position="162"/>
    </location>
</feature>
<sequence>MKLNISVLAAGVLVGVSTASPLRFPKPNTFRTPNGKDFPTGHGPVITDLDDAHGNVPRDNLPGRITYVASSGNPNDPPTEGFDENGQWFPLPLSDPTVGVWPGVLPGAAPFNVDKAPNEAHDDITSDTPDKVLNEVHDEVPSEVHDEVPSDTPEKASSDSHQKVPTGIDDNIPSDVPRTVLYHSVPTKVKPYPHHFADLPADLREELFSWLPDNVKENYKAHPQLRIYIAQPDDKKFGAVILPSHLTQEKTQKRAADSTATKDYIRGYQEELFTIREEQRNDWANDQANDRIIDWAVVI</sequence>
<dbReference type="EMBL" id="WWBZ02000022">
    <property type="protein sequence ID" value="KAF4307507.1"/>
    <property type="molecule type" value="Genomic_DNA"/>
</dbReference>
<comment type="caution">
    <text evidence="3">The sequence shown here is derived from an EMBL/GenBank/DDBJ whole genome shotgun (WGS) entry which is preliminary data.</text>
</comment>
<evidence type="ECO:0000256" key="2">
    <source>
        <dbReference type="SAM" id="SignalP"/>
    </source>
</evidence>
<keyword evidence="4" id="KW-1185">Reference proteome</keyword>
<proteinExistence type="predicted"/>
<evidence type="ECO:0000313" key="4">
    <source>
        <dbReference type="Proteomes" id="UP000572817"/>
    </source>
</evidence>
<evidence type="ECO:0000313" key="3">
    <source>
        <dbReference type="EMBL" id="KAF4307507.1"/>
    </source>
</evidence>
<reference evidence="3" key="1">
    <citation type="submission" date="2020-04" db="EMBL/GenBank/DDBJ databases">
        <title>Genome Assembly and Annotation of Botryosphaeria dothidea sdau 11-99, a Latent Pathogen of Apple Fruit Ring Rot in China.</title>
        <authorList>
            <person name="Yu C."/>
            <person name="Diao Y."/>
            <person name="Lu Q."/>
            <person name="Zhao J."/>
            <person name="Cui S."/>
            <person name="Peng C."/>
            <person name="He B."/>
            <person name="Liu H."/>
        </authorList>
    </citation>
    <scope>NUCLEOTIDE SEQUENCE [LARGE SCALE GENOMIC DNA]</scope>
    <source>
        <strain evidence="3">Sdau11-99</strain>
    </source>
</reference>
<evidence type="ECO:0000256" key="1">
    <source>
        <dbReference type="SAM" id="MobiDB-lite"/>
    </source>
</evidence>
<gene>
    <name evidence="3" type="ORF">GTA08_BOTSDO04498</name>
</gene>
<protein>
    <submittedName>
        <fullName evidence="3">Uncharacterized protein</fullName>
    </submittedName>
</protein>
<keyword evidence="2" id="KW-0732">Signal</keyword>
<dbReference type="AlphaFoldDB" id="A0A8H4IW69"/>
<organism evidence="3 4">
    <name type="scientific">Botryosphaeria dothidea</name>
    <dbReference type="NCBI Taxonomy" id="55169"/>
    <lineage>
        <taxon>Eukaryota</taxon>
        <taxon>Fungi</taxon>
        <taxon>Dikarya</taxon>
        <taxon>Ascomycota</taxon>
        <taxon>Pezizomycotina</taxon>
        <taxon>Dothideomycetes</taxon>
        <taxon>Dothideomycetes incertae sedis</taxon>
        <taxon>Botryosphaeriales</taxon>
        <taxon>Botryosphaeriaceae</taxon>
        <taxon>Botryosphaeria</taxon>
    </lineage>
</organism>
<name>A0A8H4IW69_9PEZI</name>